<evidence type="ECO:0000259" key="10">
    <source>
        <dbReference type="SMART" id="SM00165"/>
    </source>
</evidence>
<feature type="region of interest" description="Disordered" evidence="9">
    <location>
        <begin position="450"/>
        <end position="469"/>
    </location>
</feature>
<dbReference type="InterPro" id="IPR009060">
    <property type="entry name" value="UBA-like_sf"/>
</dbReference>
<feature type="region of interest" description="Disordered" evidence="9">
    <location>
        <begin position="96"/>
        <end position="195"/>
    </location>
</feature>
<evidence type="ECO:0000313" key="12">
    <source>
        <dbReference type="Proteomes" id="UP000529852"/>
    </source>
</evidence>
<dbReference type="GO" id="GO:0005737">
    <property type="term" value="C:cytoplasm"/>
    <property type="evidence" value="ECO:0007669"/>
    <property type="project" value="UniProtKB-SubCell"/>
</dbReference>
<keyword evidence="5" id="KW-0488">Methylation</keyword>
<evidence type="ECO:0000256" key="8">
    <source>
        <dbReference type="ARBA" id="ARBA00023242"/>
    </source>
</evidence>
<dbReference type="Pfam" id="PF12478">
    <property type="entry name" value="UBAP2-Lig"/>
    <property type="match status" value="1"/>
</dbReference>
<feature type="compositionally biased region" description="Basic residues" evidence="9">
    <location>
        <begin position="168"/>
        <end position="182"/>
    </location>
</feature>
<name>A0A7K5APL8_9FURN</name>
<comment type="subcellular location">
    <subcellularLocation>
        <location evidence="2">Chromosome</location>
    </subcellularLocation>
    <subcellularLocation>
        <location evidence="3">Cytoplasm</location>
    </subcellularLocation>
    <subcellularLocation>
        <location evidence="1">Nucleus</location>
    </subcellularLocation>
</comment>
<feature type="region of interest" description="Disordered" evidence="9">
    <location>
        <begin position="652"/>
        <end position="676"/>
    </location>
</feature>
<feature type="region of interest" description="Disordered" evidence="9">
    <location>
        <begin position="1"/>
        <end position="30"/>
    </location>
</feature>
<evidence type="ECO:0000256" key="6">
    <source>
        <dbReference type="ARBA" id="ARBA00022490"/>
    </source>
</evidence>
<evidence type="ECO:0000256" key="3">
    <source>
        <dbReference type="ARBA" id="ARBA00004496"/>
    </source>
</evidence>
<evidence type="ECO:0000256" key="1">
    <source>
        <dbReference type="ARBA" id="ARBA00004123"/>
    </source>
</evidence>
<evidence type="ECO:0000256" key="4">
    <source>
        <dbReference type="ARBA" id="ARBA00022454"/>
    </source>
</evidence>
<sequence length="849" mass="89634">MMTSVGSERTRGTRDKMQISTSQPTQPQKQVVQATAEQIRLAQMIYDKNDADFEDKVKQLMEVTGKNQDECIVALHDCNGDVNRAINILLEGSSDTTSWETVGGKKKSLGKEGSENKENREKRGDREVSRGRGSSNRRGRGGSRGREFRDEENGVDNNQGDRPSDRGKRGRGRGFGRGRGRGAGRFSAQGMGTFNPADYTESSATDGFGPKSEIWETGQNDADDGTGKMLQECCAFNLIPVFFPSPIIIGAWKNSIEEWTAEDWNEDLSETKVFTASSVPAENHVTPGQSIDLVTLLQKPVTSTQETESNSFEAPQPQTFGQALVFTNSQHSTQMASGTGSSSAVNSYSPQSLSAVLCSGFGELRSSKLANSTGSQILDQLKSPGLGQFTSQQNNSSATTSTAAASSWDLKPPISQSSVLSQFDFKSQPEPSPVLSQLTQRQQMQVVPVPPPGLESSSSQIKLREPSPVDTSTAVSKILQLPTLSMDNQAVTVHQTQQKQIKPPKRRITPASKIPASAVEMPGSADVTGLNVQFGALEFGSEPTLPEFGSTSSSENTSQATNNSLYSKSVNDPLNTSLPISNTVQESTYTTSAISSSSLTCSSQSTSPVTTSSYEQTPVHSRIAYQSSMAPSEPTPVAVTNGHSGVRTQATLDTTSSVPAPKTEPSPSLPSAGSLPSVVSTAASLLPSASQHVAALPSLPQASDLASSSLSQLSSSLSNHQSSLSPASVLSSSTSHVHTSIENTTSLQPSTTFSAASTSATSTTSSVVSMASSMNTTNSLGLSVTSVSIPAATTRAAPLVSSGKAPPNLPQGVPPLLHNQYIVGPGGLLPAYPIYGYDDLQMLQSRLPM</sequence>
<dbReference type="Proteomes" id="UP000529852">
    <property type="component" value="Unassembled WGS sequence"/>
</dbReference>
<feature type="region of interest" description="Disordered" evidence="9">
    <location>
        <begin position="385"/>
        <end position="406"/>
    </location>
</feature>
<evidence type="ECO:0000256" key="9">
    <source>
        <dbReference type="SAM" id="MobiDB-lite"/>
    </source>
</evidence>
<keyword evidence="12" id="KW-1185">Reference proteome</keyword>
<dbReference type="InterPro" id="IPR015940">
    <property type="entry name" value="UBA"/>
</dbReference>
<dbReference type="CDD" id="cd14277">
    <property type="entry name" value="UBA_UBP2_like"/>
    <property type="match status" value="1"/>
</dbReference>
<feature type="non-terminal residue" evidence="11">
    <location>
        <position position="1"/>
    </location>
</feature>
<dbReference type="FunFam" id="1.10.8.10:FF:000004">
    <property type="entry name" value="ubiquitin-associated protein 2-like isoform X1"/>
    <property type="match status" value="1"/>
</dbReference>
<dbReference type="InterPro" id="IPR051833">
    <property type="entry name" value="TC-DDR_regulator"/>
</dbReference>
<feature type="compositionally biased region" description="Basic and acidic residues" evidence="9">
    <location>
        <begin position="109"/>
        <end position="130"/>
    </location>
</feature>
<dbReference type="InterPro" id="IPR022166">
    <property type="entry name" value="UBAP2/Lig"/>
</dbReference>
<protein>
    <submittedName>
        <fullName evidence="11">UBAP2 protein</fullName>
    </submittedName>
</protein>
<dbReference type="GO" id="GO:0005634">
    <property type="term" value="C:nucleus"/>
    <property type="evidence" value="ECO:0007669"/>
    <property type="project" value="UniProtKB-SubCell"/>
</dbReference>
<feature type="compositionally biased region" description="Low complexity" evidence="9">
    <location>
        <begin position="593"/>
        <end position="613"/>
    </location>
</feature>
<evidence type="ECO:0000256" key="7">
    <source>
        <dbReference type="ARBA" id="ARBA00022553"/>
    </source>
</evidence>
<feature type="compositionally biased region" description="Basic and acidic residues" evidence="9">
    <location>
        <begin position="8"/>
        <end position="17"/>
    </location>
</feature>
<keyword evidence="7" id="KW-0597">Phosphoprotein</keyword>
<feature type="region of interest" description="Disordered" evidence="9">
    <location>
        <begin position="593"/>
        <end position="617"/>
    </location>
</feature>
<dbReference type="AlphaFoldDB" id="A0A7K5APL8"/>
<keyword evidence="4" id="KW-0158">Chromosome</keyword>
<dbReference type="PANTHER" id="PTHR16308">
    <property type="entry name" value="UBIQUITIN ASSOCIATED PROTEIN 2-LIKE/LINGERER"/>
    <property type="match status" value="1"/>
</dbReference>
<feature type="compositionally biased region" description="Polar residues" evidence="9">
    <location>
        <begin position="18"/>
        <end position="30"/>
    </location>
</feature>
<evidence type="ECO:0000313" key="11">
    <source>
        <dbReference type="EMBL" id="NWR85735.1"/>
    </source>
</evidence>
<proteinExistence type="predicted"/>
<feature type="region of interest" description="Disordered" evidence="9">
    <location>
        <begin position="543"/>
        <end position="572"/>
    </location>
</feature>
<feature type="compositionally biased region" description="Polar residues" evidence="9">
    <location>
        <begin position="549"/>
        <end position="572"/>
    </location>
</feature>
<feature type="non-terminal residue" evidence="11">
    <location>
        <position position="849"/>
    </location>
</feature>
<evidence type="ECO:0000256" key="5">
    <source>
        <dbReference type="ARBA" id="ARBA00022481"/>
    </source>
</evidence>
<dbReference type="GO" id="GO:0061484">
    <property type="term" value="P:hematopoietic stem cell homeostasis"/>
    <property type="evidence" value="ECO:0007669"/>
    <property type="project" value="UniProtKB-ARBA"/>
</dbReference>
<dbReference type="Gene3D" id="1.10.8.10">
    <property type="entry name" value="DNA helicase RuvA subunit, C-terminal domain"/>
    <property type="match status" value="1"/>
</dbReference>
<organism evidence="11 12">
    <name type="scientific">Furnarius figulus</name>
    <dbReference type="NCBI Taxonomy" id="463165"/>
    <lineage>
        <taxon>Eukaryota</taxon>
        <taxon>Metazoa</taxon>
        <taxon>Chordata</taxon>
        <taxon>Craniata</taxon>
        <taxon>Vertebrata</taxon>
        <taxon>Euteleostomi</taxon>
        <taxon>Archelosauria</taxon>
        <taxon>Archosauria</taxon>
        <taxon>Dinosauria</taxon>
        <taxon>Saurischia</taxon>
        <taxon>Theropoda</taxon>
        <taxon>Coelurosauria</taxon>
        <taxon>Aves</taxon>
        <taxon>Neognathae</taxon>
        <taxon>Neoaves</taxon>
        <taxon>Telluraves</taxon>
        <taxon>Australaves</taxon>
        <taxon>Passeriformes</taxon>
        <taxon>Furnariidae</taxon>
        <taxon>Furnarius</taxon>
    </lineage>
</organism>
<feature type="compositionally biased region" description="Low complexity" evidence="9">
    <location>
        <begin position="390"/>
        <end position="406"/>
    </location>
</feature>
<dbReference type="EMBL" id="VYZD01000093">
    <property type="protein sequence ID" value="NWR85735.1"/>
    <property type="molecule type" value="Genomic_DNA"/>
</dbReference>
<keyword evidence="8" id="KW-0539">Nucleus</keyword>
<evidence type="ECO:0000256" key="2">
    <source>
        <dbReference type="ARBA" id="ARBA00004286"/>
    </source>
</evidence>
<comment type="caution">
    <text evidence="11">The sequence shown here is derived from an EMBL/GenBank/DDBJ whole genome shotgun (WGS) entry which is preliminary data.</text>
</comment>
<accession>A0A7K5APL8</accession>
<dbReference type="GO" id="GO:0005694">
    <property type="term" value="C:chromosome"/>
    <property type="evidence" value="ECO:0007669"/>
    <property type="project" value="UniProtKB-SubCell"/>
</dbReference>
<feature type="domain" description="UBA" evidence="10">
    <location>
        <begin position="53"/>
        <end position="91"/>
    </location>
</feature>
<keyword evidence="6" id="KW-0963">Cytoplasm</keyword>
<dbReference type="SMART" id="SM00165">
    <property type="entry name" value="UBA"/>
    <property type="match status" value="1"/>
</dbReference>
<reference evidence="11 12" key="1">
    <citation type="submission" date="2019-09" db="EMBL/GenBank/DDBJ databases">
        <title>Bird 10,000 Genomes (B10K) Project - Family phase.</title>
        <authorList>
            <person name="Zhang G."/>
        </authorList>
    </citation>
    <scope>NUCLEOTIDE SEQUENCE [LARGE SCALE GENOMIC DNA]</scope>
    <source>
        <strain evidence="11">B10K-DU-003-06</strain>
    </source>
</reference>
<gene>
    <name evidence="11" type="primary">Ubap2</name>
    <name evidence="11" type="ORF">FURFIG_R03591</name>
</gene>
<dbReference type="SUPFAM" id="SSF46934">
    <property type="entry name" value="UBA-like"/>
    <property type="match status" value="1"/>
</dbReference>
<dbReference type="PANTHER" id="PTHR16308:SF19">
    <property type="entry name" value="UBIQUITIN-ASSOCIATED PROTEIN 2"/>
    <property type="match status" value="1"/>
</dbReference>